<sequence>MPERQSNCGRTQGGGTLGLLPDFEDTTSSSNNGSKLWNVGRAV</sequence>
<evidence type="ECO:0000313" key="3">
    <source>
        <dbReference type="Proteomes" id="UP000327493"/>
    </source>
</evidence>
<organism evidence="2 3">
    <name type="scientific">Etheostoma spectabile</name>
    <name type="common">orangethroat darter</name>
    <dbReference type="NCBI Taxonomy" id="54343"/>
    <lineage>
        <taxon>Eukaryota</taxon>
        <taxon>Metazoa</taxon>
        <taxon>Chordata</taxon>
        <taxon>Craniata</taxon>
        <taxon>Vertebrata</taxon>
        <taxon>Euteleostomi</taxon>
        <taxon>Actinopterygii</taxon>
        <taxon>Neopterygii</taxon>
        <taxon>Teleostei</taxon>
        <taxon>Neoteleostei</taxon>
        <taxon>Acanthomorphata</taxon>
        <taxon>Eupercaria</taxon>
        <taxon>Perciformes</taxon>
        <taxon>Percoidei</taxon>
        <taxon>Percidae</taxon>
        <taxon>Etheostomatinae</taxon>
        <taxon>Etheostoma</taxon>
    </lineage>
</organism>
<feature type="region of interest" description="Disordered" evidence="1">
    <location>
        <begin position="1"/>
        <end position="43"/>
    </location>
</feature>
<dbReference type="Proteomes" id="UP000327493">
    <property type="component" value="Chromosome 16"/>
</dbReference>
<protein>
    <submittedName>
        <fullName evidence="2">Uncharacterized protein</fullName>
    </submittedName>
</protein>
<keyword evidence="3" id="KW-1185">Reference proteome</keyword>
<evidence type="ECO:0000256" key="1">
    <source>
        <dbReference type="SAM" id="MobiDB-lite"/>
    </source>
</evidence>
<dbReference type="AlphaFoldDB" id="A0A5J5CV44"/>
<gene>
    <name evidence="2" type="ORF">FQN60_007950</name>
</gene>
<name>A0A5J5CV44_9PERO</name>
<feature type="compositionally biased region" description="Polar residues" evidence="1">
    <location>
        <begin position="1"/>
        <end position="10"/>
    </location>
</feature>
<evidence type="ECO:0000313" key="2">
    <source>
        <dbReference type="EMBL" id="KAA8584165.1"/>
    </source>
</evidence>
<reference evidence="2 3" key="1">
    <citation type="submission" date="2019-08" db="EMBL/GenBank/DDBJ databases">
        <title>A chromosome-level genome assembly, high-density linkage maps, and genome scans reveal the genomic architecture of hybrid incompatibilities underlying speciation via character displacement in darters (Percidae: Etheostominae).</title>
        <authorList>
            <person name="Moran R.L."/>
            <person name="Catchen J.M."/>
            <person name="Fuller R.C."/>
        </authorList>
    </citation>
    <scope>NUCLEOTIDE SEQUENCE [LARGE SCALE GENOMIC DNA]</scope>
    <source>
        <strain evidence="2">EspeVRDwgs_2016</strain>
        <tissue evidence="2">Muscle</tissue>
    </source>
</reference>
<dbReference type="EMBL" id="VOFY01000016">
    <property type="protein sequence ID" value="KAA8584165.1"/>
    <property type="molecule type" value="Genomic_DNA"/>
</dbReference>
<comment type="caution">
    <text evidence="2">The sequence shown here is derived from an EMBL/GenBank/DDBJ whole genome shotgun (WGS) entry which is preliminary data.</text>
</comment>
<accession>A0A5J5CV44</accession>
<proteinExistence type="predicted"/>
<feature type="compositionally biased region" description="Polar residues" evidence="1">
    <location>
        <begin position="26"/>
        <end position="35"/>
    </location>
</feature>